<evidence type="ECO:0000313" key="2">
    <source>
        <dbReference type="EMBL" id="TNY30738.1"/>
    </source>
</evidence>
<dbReference type="InterPro" id="IPR052712">
    <property type="entry name" value="Acid_resist_chaperone_HdeD"/>
</dbReference>
<dbReference type="InterPro" id="IPR005325">
    <property type="entry name" value="DUF308_memb"/>
</dbReference>
<dbReference type="PANTHER" id="PTHR34989">
    <property type="entry name" value="PROTEIN HDED"/>
    <property type="match status" value="1"/>
</dbReference>
<proteinExistence type="predicted"/>
<reference evidence="2 3" key="1">
    <citation type="submission" date="2019-06" db="EMBL/GenBank/DDBJ databases">
        <title>Genome of new Rhodobacteraceae sp. SM1903.</title>
        <authorList>
            <person name="Ren X."/>
        </authorList>
    </citation>
    <scope>NUCLEOTIDE SEQUENCE [LARGE SCALE GENOMIC DNA]</scope>
    <source>
        <strain evidence="2 3">SM1903</strain>
    </source>
</reference>
<organism evidence="2 3">
    <name type="scientific">Pelagovum pacificum</name>
    <dbReference type="NCBI Taxonomy" id="2588711"/>
    <lineage>
        <taxon>Bacteria</taxon>
        <taxon>Pseudomonadati</taxon>
        <taxon>Pseudomonadota</taxon>
        <taxon>Alphaproteobacteria</taxon>
        <taxon>Rhodobacterales</taxon>
        <taxon>Paracoccaceae</taxon>
        <taxon>Pelagovum</taxon>
    </lineage>
</organism>
<dbReference type="Pfam" id="PF03729">
    <property type="entry name" value="DUF308"/>
    <property type="match status" value="1"/>
</dbReference>
<name>A0A5C5G9S5_9RHOB</name>
<dbReference type="AlphaFoldDB" id="A0A5C5G9S5"/>
<feature type="transmembrane region" description="Helical" evidence="1">
    <location>
        <begin position="22"/>
        <end position="43"/>
    </location>
</feature>
<feature type="transmembrane region" description="Helical" evidence="1">
    <location>
        <begin position="156"/>
        <end position="178"/>
    </location>
</feature>
<dbReference type="GO" id="GO:0005886">
    <property type="term" value="C:plasma membrane"/>
    <property type="evidence" value="ECO:0007669"/>
    <property type="project" value="TreeGrafter"/>
</dbReference>
<keyword evidence="3" id="KW-1185">Reference proteome</keyword>
<dbReference type="OrthoDB" id="9815400at2"/>
<dbReference type="PANTHER" id="PTHR34989:SF1">
    <property type="entry name" value="PROTEIN HDED"/>
    <property type="match status" value="1"/>
</dbReference>
<keyword evidence="1" id="KW-1133">Transmembrane helix</keyword>
<dbReference type="RefSeq" id="WP_140197533.1">
    <property type="nucleotide sequence ID" value="NZ_CP065915.1"/>
</dbReference>
<dbReference type="EMBL" id="VFFF01000004">
    <property type="protein sequence ID" value="TNY30738.1"/>
    <property type="molecule type" value="Genomic_DNA"/>
</dbReference>
<protein>
    <submittedName>
        <fullName evidence="2">HdeD family acid-resistance protein</fullName>
    </submittedName>
</protein>
<keyword evidence="1" id="KW-0812">Transmembrane</keyword>
<gene>
    <name evidence="2" type="ORF">FHY64_19380</name>
</gene>
<sequence>MPDQTPYSDDLMAHVREHKGRFRWLGIALIVAGALAVIFPLVASITAKIMVGWFLLIVGAVTLWHAFQSRSWREAILSGLVGVLQIAAGVYLAFFPLTGLIGLTLLLGVLFAFQGGIEIAMAMRARPTQGWVWMLVSGIASALLAIFLIAGLPGTALWAIGLLLGVNFLTSGFAFLALSRIA</sequence>
<comment type="caution">
    <text evidence="2">The sequence shown here is derived from an EMBL/GenBank/DDBJ whole genome shotgun (WGS) entry which is preliminary data.</text>
</comment>
<feature type="transmembrane region" description="Helical" evidence="1">
    <location>
        <begin position="49"/>
        <end position="67"/>
    </location>
</feature>
<dbReference type="Proteomes" id="UP000314011">
    <property type="component" value="Unassembled WGS sequence"/>
</dbReference>
<evidence type="ECO:0000313" key="3">
    <source>
        <dbReference type="Proteomes" id="UP000314011"/>
    </source>
</evidence>
<accession>A0A5C5G9S5</accession>
<evidence type="ECO:0000256" key="1">
    <source>
        <dbReference type="SAM" id="Phobius"/>
    </source>
</evidence>
<keyword evidence="1" id="KW-0472">Membrane</keyword>
<feature type="transmembrane region" description="Helical" evidence="1">
    <location>
        <begin position="131"/>
        <end position="150"/>
    </location>
</feature>